<dbReference type="GO" id="GO:0005576">
    <property type="term" value="C:extracellular region"/>
    <property type="evidence" value="ECO:0007669"/>
    <property type="project" value="UniProtKB-SubCell"/>
</dbReference>
<keyword evidence="5" id="KW-1185">Reference proteome</keyword>
<gene>
    <name evidence="4" type="ORF">BQ8794_90090</name>
</gene>
<dbReference type="InterPro" id="IPR018511">
    <property type="entry name" value="Hemolysin-typ_Ca-bd_CS"/>
</dbReference>
<proteinExistence type="predicted"/>
<name>A0A1R3VJB0_9HYPH</name>
<dbReference type="PRINTS" id="PR00313">
    <property type="entry name" value="CABNDNGRPT"/>
</dbReference>
<evidence type="ECO:0008006" key="6">
    <source>
        <dbReference type="Google" id="ProtNLM"/>
    </source>
</evidence>
<dbReference type="PANTHER" id="PTHR38340:SF1">
    <property type="entry name" value="S-LAYER PROTEIN"/>
    <property type="match status" value="1"/>
</dbReference>
<evidence type="ECO:0000313" key="4">
    <source>
        <dbReference type="EMBL" id="SIT59925.1"/>
    </source>
</evidence>
<dbReference type="InterPro" id="IPR050557">
    <property type="entry name" value="RTX_toxin/Mannuronan_C5-epim"/>
</dbReference>
<protein>
    <recommendedName>
        <fullName evidence="6">Hemolysin-type calcium-binding region</fullName>
    </recommendedName>
</protein>
<dbReference type="PANTHER" id="PTHR38340">
    <property type="entry name" value="S-LAYER PROTEIN"/>
    <property type="match status" value="1"/>
</dbReference>
<evidence type="ECO:0000256" key="1">
    <source>
        <dbReference type="ARBA" id="ARBA00004613"/>
    </source>
</evidence>
<dbReference type="STRING" id="1631249.BQ8794_90090"/>
<dbReference type="PROSITE" id="PS00330">
    <property type="entry name" value="HEMOLYSIN_CALCIUM"/>
    <property type="match status" value="4"/>
</dbReference>
<comment type="subcellular location">
    <subcellularLocation>
        <location evidence="1">Secreted</location>
    </subcellularLocation>
</comment>
<dbReference type="InterPro" id="IPR011049">
    <property type="entry name" value="Serralysin-like_metalloprot_C"/>
</dbReference>
<sequence length="673" mass="70851">MAILPDFAAATFGNSTNIDNTFFPLPGGTINSYGAALIDPETGEEETERNDHFATFETKIIEGVETVVVRDTAYADGVLVEDTLDWYAQADDGNVWYLGEIATNYNYNDEGEFIGTDFGGSWEAGVDGAAPGWIMRAAPMPGDSYFQEFYAGVAEDEGEVIATGLDVETDFGSFHGVVKILDTSGLEPGVGAYKYFAPGVGLVLEEEVVLSEDEPELVIEITNRREVDVSTPVDPTELAFAGDGAAKTITFLSEDASTNAAIGAYTFDTATGEIGEARILFADTEDVKAGAQATMTVAAGQSLGLFLIPDVEELGLELEDYADGGLFFRDFTSGDVADVYDGDDATTYTPGPATIYDRVAPVVTDADGNLLPIRAFHSVGNRDGFNFLNPVAGENALASDIDDGLAGVEVVSFEDGLASTEDFDGDFDDAFVAVSDAPLSGETVNALVEATGISRRVGTDRPDRLVGTDEDDQLIALDGNDVIRGSGGDDQIEAGDGNDRAYGGAGDDEISGEEGHDRLFGDEGDDEINGDEGRDRIQGGAGDDELAGGDGNDRLCGGDGFDELKGGQGDDRLRAGGDGARMSGGADDDTLFGEAGAEDVFVFDLIPFGSDLIRGFENGADRIEIATYTGVESFEDIAVTQDGRSTVLSFAEGTLEIANFDSARINASDFFFV</sequence>
<reference evidence="5" key="1">
    <citation type="submission" date="2017-01" db="EMBL/GenBank/DDBJ databases">
        <authorList>
            <person name="Brunel B."/>
        </authorList>
    </citation>
    <scope>NUCLEOTIDE SEQUENCE [LARGE SCALE GENOMIC DNA]</scope>
</reference>
<dbReference type="Gene3D" id="2.150.10.10">
    <property type="entry name" value="Serralysin-like metalloprotease, C-terminal"/>
    <property type="match status" value="3"/>
</dbReference>
<dbReference type="AlphaFoldDB" id="A0A1R3VJB0"/>
<dbReference type="Pfam" id="PF00353">
    <property type="entry name" value="HemolysinCabind"/>
    <property type="match status" value="4"/>
</dbReference>
<dbReference type="Proteomes" id="UP000188388">
    <property type="component" value="Unassembled WGS sequence"/>
</dbReference>
<keyword evidence="2" id="KW-0964">Secreted</keyword>
<dbReference type="InterPro" id="IPR001343">
    <property type="entry name" value="Hemolysn_Ca-bd"/>
</dbReference>
<dbReference type="SUPFAM" id="SSF51120">
    <property type="entry name" value="beta-Roll"/>
    <property type="match status" value="1"/>
</dbReference>
<evidence type="ECO:0000313" key="5">
    <source>
        <dbReference type="Proteomes" id="UP000188388"/>
    </source>
</evidence>
<accession>A0A1R3VJB0</accession>
<feature type="compositionally biased region" description="Basic and acidic residues" evidence="3">
    <location>
        <begin position="562"/>
        <end position="575"/>
    </location>
</feature>
<feature type="region of interest" description="Disordered" evidence="3">
    <location>
        <begin position="482"/>
        <end position="579"/>
    </location>
</feature>
<evidence type="ECO:0000256" key="3">
    <source>
        <dbReference type="SAM" id="MobiDB-lite"/>
    </source>
</evidence>
<dbReference type="EMBL" id="FTPD01000082">
    <property type="protein sequence ID" value="SIT59925.1"/>
    <property type="molecule type" value="Genomic_DNA"/>
</dbReference>
<dbReference type="GO" id="GO:0005509">
    <property type="term" value="F:calcium ion binding"/>
    <property type="evidence" value="ECO:0007669"/>
    <property type="project" value="InterPro"/>
</dbReference>
<dbReference type="RefSeq" id="WP_077383974.1">
    <property type="nucleotide sequence ID" value="NZ_FTPD01000082.1"/>
</dbReference>
<evidence type="ECO:0000256" key="2">
    <source>
        <dbReference type="ARBA" id="ARBA00022525"/>
    </source>
</evidence>
<organism evidence="4 5">
    <name type="scientific">Mesorhizobium prunaredense</name>
    <dbReference type="NCBI Taxonomy" id="1631249"/>
    <lineage>
        <taxon>Bacteria</taxon>
        <taxon>Pseudomonadati</taxon>
        <taxon>Pseudomonadota</taxon>
        <taxon>Alphaproteobacteria</taxon>
        <taxon>Hyphomicrobiales</taxon>
        <taxon>Phyllobacteriaceae</taxon>
        <taxon>Mesorhizobium</taxon>
    </lineage>
</organism>